<evidence type="ECO:0000256" key="3">
    <source>
        <dbReference type="ARBA" id="ARBA00023235"/>
    </source>
</evidence>
<dbReference type="Gene3D" id="3.30.70.580">
    <property type="entry name" value="Pseudouridine synthase I, catalytic domain, N-terminal subdomain"/>
    <property type="match status" value="1"/>
</dbReference>
<keyword evidence="2 4" id="KW-0819">tRNA processing</keyword>
<dbReference type="OrthoDB" id="9811823at2"/>
<feature type="domain" description="Pseudouridine synthase I TruA alpha/beta" evidence="8">
    <location>
        <begin position="8"/>
        <end position="102"/>
    </location>
</feature>
<dbReference type="AlphaFoldDB" id="A0A128EIJ1"/>
<dbReference type="GO" id="GO:0160147">
    <property type="term" value="F:tRNA pseudouridine(38-40) synthase activity"/>
    <property type="evidence" value="ECO:0007669"/>
    <property type="project" value="UniProtKB-EC"/>
</dbReference>
<dbReference type="GO" id="GO:0003723">
    <property type="term" value="F:RNA binding"/>
    <property type="evidence" value="ECO:0007669"/>
    <property type="project" value="InterPro"/>
</dbReference>
<comment type="catalytic activity">
    <reaction evidence="4 7">
        <text>uridine(38/39/40) in tRNA = pseudouridine(38/39/40) in tRNA</text>
        <dbReference type="Rhea" id="RHEA:22376"/>
        <dbReference type="Rhea" id="RHEA-COMP:10085"/>
        <dbReference type="Rhea" id="RHEA-COMP:10087"/>
        <dbReference type="ChEBI" id="CHEBI:65314"/>
        <dbReference type="ChEBI" id="CHEBI:65315"/>
        <dbReference type="EC" id="5.4.99.12"/>
    </reaction>
</comment>
<evidence type="ECO:0000256" key="6">
    <source>
        <dbReference type="PIRSR" id="PIRSR001430-2"/>
    </source>
</evidence>
<evidence type="ECO:0000256" key="7">
    <source>
        <dbReference type="RuleBase" id="RU003792"/>
    </source>
</evidence>
<dbReference type="InterPro" id="IPR020094">
    <property type="entry name" value="TruA/RsuA/RluB/E/F_N"/>
</dbReference>
<protein>
    <recommendedName>
        <fullName evidence="4">tRNA pseudouridine synthase A</fullName>
        <ecNumber evidence="4">5.4.99.12</ecNumber>
    </recommendedName>
    <alternativeName>
        <fullName evidence="4">tRNA pseudouridine(38-40) synthase</fullName>
    </alternativeName>
    <alternativeName>
        <fullName evidence="4">tRNA pseudouridylate synthase I</fullName>
    </alternativeName>
    <alternativeName>
        <fullName evidence="4">tRNA-uridine isomerase I</fullName>
    </alternativeName>
</protein>
<evidence type="ECO:0000259" key="8">
    <source>
        <dbReference type="Pfam" id="PF01416"/>
    </source>
</evidence>
<dbReference type="RefSeq" id="WP_075531820.1">
    <property type="nucleotide sequence ID" value="NZ_CP053844.1"/>
</dbReference>
<feature type="domain" description="Pseudouridine synthase I TruA alpha/beta" evidence="8">
    <location>
        <begin position="139"/>
        <end position="234"/>
    </location>
</feature>
<evidence type="ECO:0000256" key="1">
    <source>
        <dbReference type="ARBA" id="ARBA00009375"/>
    </source>
</evidence>
<keyword evidence="10" id="KW-1185">Reference proteome</keyword>
<sequence>MRIKLTYSYDGSCFCGSQSQPHGKSVEDSLNLALNHVGIFGRVITSSRTDKGVHALNQTSMVYCADFWDLARLKELINRHAHPHIHIKSVQKVDSEFHARYSAKARSYRYILNHDEFSPFLSPYCYFYEKVDLKRLNLALAKFIGTHDFSEFMKVGSDIKSPVREIYKSYAFRYKNQTIIKFKANGFLRAQVRLMVANALKATALNSPNDFCINSSITRIPAPPNGLYLERVFY</sequence>
<dbReference type="EMBL" id="FIZP01000011">
    <property type="protein sequence ID" value="CZE48776.1"/>
    <property type="molecule type" value="Genomic_DNA"/>
</dbReference>
<dbReference type="Pfam" id="PF01416">
    <property type="entry name" value="PseudoU_synth_1"/>
    <property type="match status" value="2"/>
</dbReference>
<dbReference type="PANTHER" id="PTHR11142:SF0">
    <property type="entry name" value="TRNA PSEUDOURIDINE SYNTHASE-LIKE 1"/>
    <property type="match status" value="1"/>
</dbReference>
<dbReference type="InterPro" id="IPR020097">
    <property type="entry name" value="PsdUridine_synth_TruA_a/b_dom"/>
</dbReference>
<gene>
    <name evidence="4 9" type="primary">truA</name>
    <name evidence="9" type="ORF">ERS672216_01589</name>
</gene>
<name>A0A128EIJ1_9BACT</name>
<dbReference type="PIRSF" id="PIRSF001430">
    <property type="entry name" value="tRNA_psdUrid_synth"/>
    <property type="match status" value="1"/>
</dbReference>
<feature type="binding site" evidence="4 6">
    <location>
        <position position="108"/>
    </location>
    <ligand>
        <name>substrate</name>
    </ligand>
</feature>
<dbReference type="PANTHER" id="PTHR11142">
    <property type="entry name" value="PSEUDOURIDYLATE SYNTHASE"/>
    <property type="match status" value="1"/>
</dbReference>
<dbReference type="SUPFAM" id="SSF55120">
    <property type="entry name" value="Pseudouridine synthase"/>
    <property type="match status" value="1"/>
</dbReference>
<dbReference type="Gene3D" id="3.30.70.660">
    <property type="entry name" value="Pseudouridine synthase I, catalytic domain, C-terminal subdomain"/>
    <property type="match status" value="1"/>
</dbReference>
<accession>A0A128EIJ1</accession>
<dbReference type="CDD" id="cd02570">
    <property type="entry name" value="PseudoU_synth_EcTruA"/>
    <property type="match status" value="1"/>
</dbReference>
<keyword evidence="3 4" id="KW-0413">Isomerase</keyword>
<comment type="similarity">
    <text evidence="1 4 7">Belongs to the tRNA pseudouridine synthase TruA family.</text>
</comment>
<organism evidence="9 10">
    <name type="scientific">Campylobacter geochelonis</name>
    <dbReference type="NCBI Taxonomy" id="1780362"/>
    <lineage>
        <taxon>Bacteria</taxon>
        <taxon>Pseudomonadati</taxon>
        <taxon>Campylobacterota</taxon>
        <taxon>Epsilonproteobacteria</taxon>
        <taxon>Campylobacterales</taxon>
        <taxon>Campylobacteraceae</taxon>
        <taxon>Campylobacter</taxon>
    </lineage>
</organism>
<proteinExistence type="inferred from homology"/>
<feature type="active site" description="Nucleophile" evidence="4 5">
    <location>
        <position position="50"/>
    </location>
</feature>
<dbReference type="Proteomes" id="UP000069632">
    <property type="component" value="Unassembled WGS sequence"/>
</dbReference>
<evidence type="ECO:0000256" key="2">
    <source>
        <dbReference type="ARBA" id="ARBA00022694"/>
    </source>
</evidence>
<dbReference type="InterPro" id="IPR020095">
    <property type="entry name" value="PsdUridine_synth_TruA_C"/>
</dbReference>
<evidence type="ECO:0000313" key="9">
    <source>
        <dbReference type="EMBL" id="CZE48776.1"/>
    </source>
</evidence>
<dbReference type="NCBIfam" id="TIGR00071">
    <property type="entry name" value="hisT_truA"/>
    <property type="match status" value="1"/>
</dbReference>
<reference evidence="9 10" key="1">
    <citation type="submission" date="2016-02" db="EMBL/GenBank/DDBJ databases">
        <authorList>
            <consortium name="Pathogen Informatics"/>
        </authorList>
    </citation>
    <scope>NUCLEOTIDE SEQUENCE [LARGE SCALE GENOMIC DNA]</scope>
    <source>
        <strain evidence="9 10">RC20</strain>
    </source>
</reference>
<dbReference type="GO" id="GO:0031119">
    <property type="term" value="P:tRNA pseudouridine synthesis"/>
    <property type="evidence" value="ECO:0007669"/>
    <property type="project" value="UniProtKB-UniRule"/>
</dbReference>
<dbReference type="InterPro" id="IPR020103">
    <property type="entry name" value="PsdUridine_synth_cat_dom_sf"/>
</dbReference>
<comment type="subunit">
    <text evidence="4">Homodimer.</text>
</comment>
<evidence type="ECO:0000256" key="4">
    <source>
        <dbReference type="HAMAP-Rule" id="MF_00171"/>
    </source>
</evidence>
<comment type="caution">
    <text evidence="4">Lacks conserved residue(s) required for the propagation of feature annotation.</text>
</comment>
<dbReference type="HAMAP" id="MF_00171">
    <property type="entry name" value="TruA"/>
    <property type="match status" value="1"/>
</dbReference>
<evidence type="ECO:0000256" key="5">
    <source>
        <dbReference type="PIRSR" id="PIRSR001430-1"/>
    </source>
</evidence>
<comment type="function">
    <text evidence="4">Formation of pseudouridine at positions 38, 39 and 40 in the anticodon stem and loop of transfer RNAs.</text>
</comment>
<dbReference type="EC" id="5.4.99.12" evidence="4"/>
<dbReference type="InterPro" id="IPR001406">
    <property type="entry name" value="PsdUridine_synth_TruA"/>
</dbReference>
<evidence type="ECO:0000313" key="10">
    <source>
        <dbReference type="Proteomes" id="UP000069632"/>
    </source>
</evidence>